<evidence type="ECO:0000259" key="7">
    <source>
        <dbReference type="Pfam" id="PF16113"/>
    </source>
</evidence>
<evidence type="ECO:0000256" key="2">
    <source>
        <dbReference type="ARBA" id="ARBA00004173"/>
    </source>
</evidence>
<evidence type="ECO:0000313" key="9">
    <source>
        <dbReference type="Proteomes" id="UP000249829"/>
    </source>
</evidence>
<evidence type="ECO:0000256" key="3">
    <source>
        <dbReference type="ARBA" id="ARBA00011915"/>
    </source>
</evidence>
<gene>
    <name evidence="8" type="ORF">BO99DRAFT_447175</name>
</gene>
<dbReference type="EC" id="3.1.2.4" evidence="3"/>
<dbReference type="AlphaFoldDB" id="A0A2V5I352"/>
<dbReference type="PANTHER" id="PTHR43176:SF3">
    <property type="entry name" value="3-HYDROXYISOBUTYRYL-COA HYDROLASE, MITOCHONDRIAL"/>
    <property type="match status" value="1"/>
</dbReference>
<accession>A0A2V5I352</accession>
<dbReference type="CDD" id="cd06558">
    <property type="entry name" value="crotonase-like"/>
    <property type="match status" value="1"/>
</dbReference>
<evidence type="ECO:0000313" key="8">
    <source>
        <dbReference type="EMBL" id="PYI14046.1"/>
    </source>
</evidence>
<dbReference type="GO" id="GO:0006574">
    <property type="term" value="P:L-valine catabolic process"/>
    <property type="evidence" value="ECO:0007669"/>
    <property type="project" value="TreeGrafter"/>
</dbReference>
<dbReference type="InterPro" id="IPR032259">
    <property type="entry name" value="HIBYL-CoA-H"/>
</dbReference>
<dbReference type="Pfam" id="PF16113">
    <property type="entry name" value="ECH_2"/>
    <property type="match status" value="1"/>
</dbReference>
<evidence type="ECO:0000256" key="6">
    <source>
        <dbReference type="ARBA" id="ARBA00031181"/>
    </source>
</evidence>
<dbReference type="Gene3D" id="3.90.226.10">
    <property type="entry name" value="2-enoyl-CoA Hydratase, Chain A, domain 1"/>
    <property type="match status" value="1"/>
</dbReference>
<dbReference type="InterPro" id="IPR045004">
    <property type="entry name" value="ECH_dom"/>
</dbReference>
<organism evidence="8 9">
    <name type="scientific">Aspergillus violaceofuscus (strain CBS 115571)</name>
    <dbReference type="NCBI Taxonomy" id="1450538"/>
    <lineage>
        <taxon>Eukaryota</taxon>
        <taxon>Fungi</taxon>
        <taxon>Dikarya</taxon>
        <taxon>Ascomycota</taxon>
        <taxon>Pezizomycotina</taxon>
        <taxon>Eurotiomycetes</taxon>
        <taxon>Eurotiomycetidae</taxon>
        <taxon>Eurotiales</taxon>
        <taxon>Aspergillaceae</taxon>
        <taxon>Aspergillus</taxon>
    </lineage>
</organism>
<keyword evidence="4" id="KW-0378">Hydrolase</keyword>
<dbReference type="GO" id="GO:0003860">
    <property type="term" value="F:3-hydroxyisobutyryl-CoA hydrolase activity"/>
    <property type="evidence" value="ECO:0007669"/>
    <property type="project" value="UniProtKB-EC"/>
</dbReference>
<dbReference type="OMA" id="EVFTMEY"/>
<keyword evidence="9" id="KW-1185">Reference proteome</keyword>
<comment type="subcellular location">
    <subcellularLocation>
        <location evidence="2">Mitochondrion</location>
    </subcellularLocation>
</comment>
<dbReference type="EMBL" id="KZ825222">
    <property type="protein sequence ID" value="PYI14046.1"/>
    <property type="molecule type" value="Genomic_DNA"/>
</dbReference>
<evidence type="ECO:0000256" key="5">
    <source>
        <dbReference type="ARBA" id="ARBA00023128"/>
    </source>
</evidence>
<evidence type="ECO:0000256" key="1">
    <source>
        <dbReference type="ARBA" id="ARBA00001709"/>
    </source>
</evidence>
<dbReference type="NCBIfam" id="NF004127">
    <property type="entry name" value="PRK05617.1"/>
    <property type="match status" value="1"/>
</dbReference>
<evidence type="ECO:0000256" key="4">
    <source>
        <dbReference type="ARBA" id="ARBA00022801"/>
    </source>
</evidence>
<dbReference type="SUPFAM" id="SSF52096">
    <property type="entry name" value="ClpP/crotonase"/>
    <property type="match status" value="1"/>
</dbReference>
<dbReference type="GO" id="GO:0005739">
    <property type="term" value="C:mitochondrion"/>
    <property type="evidence" value="ECO:0007669"/>
    <property type="project" value="UniProtKB-SubCell"/>
</dbReference>
<reference evidence="8 9" key="1">
    <citation type="submission" date="2018-02" db="EMBL/GenBank/DDBJ databases">
        <title>The genomes of Aspergillus section Nigri reveals drivers in fungal speciation.</title>
        <authorList>
            <consortium name="DOE Joint Genome Institute"/>
            <person name="Vesth T.C."/>
            <person name="Nybo J."/>
            <person name="Theobald S."/>
            <person name="Brandl J."/>
            <person name="Frisvad J.C."/>
            <person name="Nielsen K.F."/>
            <person name="Lyhne E.K."/>
            <person name="Kogle M.E."/>
            <person name="Kuo A."/>
            <person name="Riley R."/>
            <person name="Clum A."/>
            <person name="Nolan M."/>
            <person name="Lipzen A."/>
            <person name="Salamov A."/>
            <person name="Henrissat B."/>
            <person name="Wiebenga A."/>
            <person name="De vries R.P."/>
            <person name="Grigoriev I.V."/>
            <person name="Mortensen U.H."/>
            <person name="Andersen M.R."/>
            <person name="Baker S.E."/>
        </authorList>
    </citation>
    <scope>NUCLEOTIDE SEQUENCE [LARGE SCALE GENOMIC DNA]</scope>
    <source>
        <strain evidence="8 9">CBS 115571</strain>
    </source>
</reference>
<keyword evidence="5" id="KW-0496">Mitochondrion</keyword>
<proteinExistence type="predicted"/>
<protein>
    <recommendedName>
        <fullName evidence="3">3-hydroxyisobutyryl-CoA hydrolase</fullName>
        <ecNumber evidence="3">3.1.2.4</ecNumber>
    </recommendedName>
    <alternativeName>
        <fullName evidence="6">3-hydroxyisobutyryl-coenzyme A hydrolase</fullName>
    </alternativeName>
</protein>
<feature type="domain" description="Enoyl-CoA hydratase/isomerase" evidence="7">
    <location>
        <begin position="69"/>
        <end position="407"/>
    </location>
</feature>
<comment type="catalytic activity">
    <reaction evidence="1">
        <text>3-hydroxy-2-methylpropanoyl-CoA + H2O = 3-hydroxy-2-methylpropanoate + CoA + H(+)</text>
        <dbReference type="Rhea" id="RHEA:20888"/>
        <dbReference type="ChEBI" id="CHEBI:11805"/>
        <dbReference type="ChEBI" id="CHEBI:15377"/>
        <dbReference type="ChEBI" id="CHEBI:15378"/>
        <dbReference type="ChEBI" id="CHEBI:57287"/>
        <dbReference type="ChEBI" id="CHEBI:57340"/>
        <dbReference type="EC" id="3.1.2.4"/>
    </reaction>
</comment>
<dbReference type="STRING" id="1450538.A0A2V5I352"/>
<name>A0A2V5I352_ASPV1</name>
<dbReference type="InterPro" id="IPR029045">
    <property type="entry name" value="ClpP/crotonase-like_dom_sf"/>
</dbReference>
<dbReference type="FunFam" id="3.90.226.10:FF:000026">
    <property type="entry name" value="3-hydroxyisobutyryl-CoA hydrolase, mitochondrial"/>
    <property type="match status" value="1"/>
</dbReference>
<dbReference type="Proteomes" id="UP000249829">
    <property type="component" value="Unassembled WGS sequence"/>
</dbReference>
<dbReference type="PANTHER" id="PTHR43176">
    <property type="entry name" value="3-HYDROXYISOBUTYRYL-COA HYDROLASE-RELATED"/>
    <property type="match status" value="1"/>
</dbReference>
<sequence>MLVRHSACRFSTPSSWTSRLSPATTTIMPLRAKVTNRAFTASATNMEGVSKGAPTPAQDDVLFSSLYGVRLIELNRPEKLNALNWSMVNKITPRLQEYKKSQLANVIMVAGAGQKAMCAGGDVASLAEQNQTREDGPKRSSEFFAEEYKLDHLIATYTKPFISVMDGITMGGGVGLSAHAPFRIATERTVFAMPETNIGFFPDVGASFFLPRLDGELGTYLALTSERLNGPQVLFAGIATHYLDSSVLGNLTQRLSELVFQDHIKLPERLDLVNRTIAEFSTGLPVSTEVQLGGSKREAIDRCFRHNTVEGIIQALEQENTPWAKRTLETLAQRSPTSLKVALRQMRVGKNWSIAEAFQREAHIASQFMRHPDFNEGVGALLVDKRAPTWQPASLEEVTTDMVDRFFTLPEGESRLELPSEGDYNEYPHHYGLPTEAAIRIFVRGASSAKDDPIEHFVGLTGGKPGVREKVHEVLKRKATKSRHGVWLWK</sequence>